<dbReference type="Pfam" id="PF03177">
    <property type="entry name" value="Nucleoporin_C"/>
    <property type="match status" value="1"/>
</dbReference>
<evidence type="ECO:0000259" key="5">
    <source>
        <dbReference type="Pfam" id="PF03177"/>
    </source>
</evidence>
<dbReference type="Gene3D" id="1.25.40.440">
    <property type="entry name" value="Nucleoporin, helical domain, central subdomain"/>
    <property type="match status" value="1"/>
</dbReference>
<evidence type="ECO:0000256" key="2">
    <source>
        <dbReference type="ARBA" id="ARBA00007373"/>
    </source>
</evidence>
<dbReference type="Gene3D" id="1.20.58.1780">
    <property type="match status" value="1"/>
</dbReference>
<evidence type="ECO:0000313" key="7">
    <source>
        <dbReference type="EMBL" id="JAT96264.1"/>
    </source>
</evidence>
<dbReference type="PANTHER" id="PTHR10350:SF6">
    <property type="entry name" value="NUCLEAR PORE COMPLEX PROTEIN NUP155"/>
    <property type="match status" value="1"/>
</dbReference>
<feature type="domain" description="Nucleoporin Nup133/Nup155-like C-terminal" evidence="5">
    <location>
        <begin position="636"/>
        <end position="1316"/>
    </location>
</feature>
<dbReference type="InterPro" id="IPR007187">
    <property type="entry name" value="Nucleoporin_Nup133/Nup155_C"/>
</dbReference>
<comment type="similarity">
    <text evidence="2">Belongs to the non-repetitive/WGA-negative nucleoporin family.</text>
</comment>
<name>A0A1E1XAI2_9ACAR</name>
<dbReference type="GO" id="GO:0044611">
    <property type="term" value="C:nuclear pore inner ring"/>
    <property type="evidence" value="ECO:0007669"/>
    <property type="project" value="TreeGrafter"/>
</dbReference>
<feature type="non-terminal residue" evidence="7">
    <location>
        <position position="1"/>
    </location>
</feature>
<sequence length="1345" mass="147315">ASSAAGPPTDSLESAVKQVESALQADSAYPLLVDLFAACGPLPSCSGLQDHDYPADPLCAAAPAEASTTRRIPLPTVLADQVKKAHLLVRQGLFPEIGRAWLSVDSDLFVWRFETGDDVAYFDGLSEAILAVGLVRPRPGVFQAHIHSLLCLATYTEIVLLGVTFQRSGAAGGEEELLLLPEPLFTVSADNVRMTCMAGTASGRIFLGGGDGCLHEIVYSMTSSWFGSRCRKVNHSKSILSYLVPAVVSLPFAEEDPIVQVVVDDSRHVLYTRSERGALQVFDLGPQGDQASRVITLSLASLTQMAARVVPTVDADNFRVLVHIEAVPLCESLQTHLVAITQAGVRLYLTTCSYASPEARPSTLALLHVRLPPGFSAHVPPLRVRGVRTALCRRGTTVLVAALSDDRDTLWTLAADAYPFRPRLMEAATLGQLDAGVSCVAEISRSRAPQPRCTITLSGGSSVPSDPPVVVSQHMEGPQRFVFLSLTSCCVYQKPRPVDVLRGLLEDPSAARENALRAFFELHGEVQASATCLILACNHGNVRLADQAAQALFRYGGEAKMVNPEPAQSMFGPPSPVWASTPLPGIQGPGRPLNNFGSPLGLQQQQQPYGWRPPGLQASALSPPAAPQPTGVTTFSGRHDGCYLYFSRLVRPLWALNLLSPVTDPKTGRLTDVLTSTIPSADLGKYLCSLVAFKQFLERSSTLVGSQLAADTVSTFANVRTHSRSRLEPDTPAHLQDQMLRKVQAEAASQEQASLARLLRLVTHTSEVLGLWKVLCDHQFCFVSVALPPDVREQLRSTTLRELLLANQQLPAALATALVQTYLEDNAATEQVSNRLRHVCPSLYRNEDALFTRANERLLAARAERNATERRRLLDEAVALCKQVGPALPLGAACALLVGCGHHEGVVNLCLSLAKQEDPKGLAVHYYQHGERPEDTQGRQAYATRMDCYQVILEMLNELRSAPPSGGEPSTSGEDGPYESVLSQALRSDDEMFHVALYGWLCKSGQSARLLAVRSPFLEKYLQRRCRAPPDADLLWKYHQRTGNYSAAAHILARLADWPGADVPLDLRIEYLERAILSVKSPDFQVTNAAREGDFLHQLQEKLDVARLQVKVRDALLQRRDLSAASDLAARLDTELVDVTRLYGEFADPCDLSECKLAIVRSSEYDKPLLVESLWRSLLEREFHEDSHPRADKLARRLASLACEYAPSEKFFPLPFLVKFLELRGNQHGFAPGWIIEPLLEARVPVSKLRDAYNDLYRSKDPAWSGRSLHLLQAVAHLIGLLIEGNLRQVEGGSANQRRLANRCLDDITGYLVDLQSMPAGKPEVDRLMSNFKKFQEMLGRYVSA</sequence>
<dbReference type="PANTHER" id="PTHR10350">
    <property type="entry name" value="NUCLEAR PORE COMPLEX PROTEIN NUP155"/>
    <property type="match status" value="1"/>
</dbReference>
<dbReference type="GO" id="GO:0006606">
    <property type="term" value="P:protein import into nucleus"/>
    <property type="evidence" value="ECO:0007669"/>
    <property type="project" value="TreeGrafter"/>
</dbReference>
<dbReference type="GO" id="GO:0036228">
    <property type="term" value="P:protein localization to nuclear inner membrane"/>
    <property type="evidence" value="ECO:0007669"/>
    <property type="project" value="TreeGrafter"/>
</dbReference>
<feature type="domain" description="Nucleoporin Nup133/Nup155-like N-terminal" evidence="6">
    <location>
        <begin position="68"/>
        <end position="445"/>
    </location>
</feature>
<dbReference type="Gene3D" id="1.20.120.1880">
    <property type="entry name" value="Nucleoporin, helical C-terminal domain"/>
    <property type="match status" value="1"/>
</dbReference>
<proteinExistence type="evidence at transcript level"/>
<dbReference type="GO" id="GO:0000972">
    <property type="term" value="P:transcription-dependent tethering of RNA polymerase II gene DNA at nuclear periphery"/>
    <property type="evidence" value="ECO:0007669"/>
    <property type="project" value="TreeGrafter"/>
</dbReference>
<evidence type="ECO:0000259" key="6">
    <source>
        <dbReference type="Pfam" id="PF08801"/>
    </source>
</evidence>
<dbReference type="InterPro" id="IPR004870">
    <property type="entry name" value="Nucleoporin_Nup155"/>
</dbReference>
<protein>
    <submittedName>
        <fullName evidence="7">Putative nuclear pore complex nup155 component d nup154 sc</fullName>
    </submittedName>
</protein>
<accession>A0A1E1XAI2</accession>
<comment type="subcellular location">
    <subcellularLocation>
        <location evidence="1">Nucleus</location>
    </subcellularLocation>
</comment>
<dbReference type="InterPro" id="IPR042533">
    <property type="entry name" value="Nucleoporin_Nup155_C_1"/>
</dbReference>
<keyword evidence="4" id="KW-0539">Nucleus</keyword>
<dbReference type="InterPro" id="IPR042537">
    <property type="entry name" value="Nucleoporin_Nup155_C_2"/>
</dbReference>
<keyword evidence="3" id="KW-0813">Transport</keyword>
<dbReference type="FunFam" id="1.25.40.440:FF:000001">
    <property type="entry name" value="Nuclear pore complex subunit"/>
    <property type="match status" value="1"/>
</dbReference>
<evidence type="ECO:0000256" key="3">
    <source>
        <dbReference type="ARBA" id="ARBA00022448"/>
    </source>
</evidence>
<dbReference type="GO" id="GO:0006405">
    <property type="term" value="P:RNA export from nucleus"/>
    <property type="evidence" value="ECO:0007669"/>
    <property type="project" value="TreeGrafter"/>
</dbReference>
<organism evidence="7">
    <name type="scientific">Amblyomma aureolatum</name>
    <dbReference type="NCBI Taxonomy" id="187763"/>
    <lineage>
        <taxon>Eukaryota</taxon>
        <taxon>Metazoa</taxon>
        <taxon>Ecdysozoa</taxon>
        <taxon>Arthropoda</taxon>
        <taxon>Chelicerata</taxon>
        <taxon>Arachnida</taxon>
        <taxon>Acari</taxon>
        <taxon>Parasitiformes</taxon>
        <taxon>Ixodida</taxon>
        <taxon>Ixodoidea</taxon>
        <taxon>Ixodidae</taxon>
        <taxon>Amblyomminae</taxon>
        <taxon>Amblyomma</taxon>
    </lineage>
</organism>
<evidence type="ECO:0000256" key="4">
    <source>
        <dbReference type="ARBA" id="ARBA00023242"/>
    </source>
</evidence>
<dbReference type="InterPro" id="IPR042538">
    <property type="entry name" value="Nucleoporin_Nup155_C_3"/>
</dbReference>
<dbReference type="EMBL" id="GFAC01002924">
    <property type="protein sequence ID" value="JAT96264.1"/>
    <property type="molecule type" value="mRNA"/>
</dbReference>
<dbReference type="Pfam" id="PF08801">
    <property type="entry name" value="Nucleoporin_N"/>
    <property type="match status" value="1"/>
</dbReference>
<dbReference type="InterPro" id="IPR014908">
    <property type="entry name" value="Nucleoporin_Nup133/Nup155_N"/>
</dbReference>
<reference evidence="7" key="1">
    <citation type="journal article" date="2017" name="Front. Cell. Infect. Microbiol.">
        <title>The Distinct Transcriptional Response of the Midgut of Amblyomma sculptum and Amblyomma aureolatum Ticks to Rickettsia rickettsii Correlates to Their Differences in Susceptibility to Infection.</title>
        <authorList>
            <person name="Martins L.A."/>
            <person name="Galletti M.F.B.M."/>
            <person name="Ribeiro J.M."/>
            <person name="Fujita A."/>
            <person name="Costa F.B."/>
            <person name="Labruna M.B."/>
            <person name="Daffre S."/>
            <person name="Fogaca A.C."/>
        </authorList>
    </citation>
    <scope>NUCLEOTIDE SEQUENCE</scope>
</reference>
<dbReference type="Gene3D" id="1.25.40.450">
    <property type="entry name" value="Nucleoporin, helical domain, N-terminal subdomain"/>
    <property type="match status" value="1"/>
</dbReference>
<evidence type="ECO:0000256" key="1">
    <source>
        <dbReference type="ARBA" id="ARBA00004123"/>
    </source>
</evidence>
<dbReference type="GO" id="GO:0017056">
    <property type="term" value="F:structural constituent of nuclear pore"/>
    <property type="evidence" value="ECO:0007669"/>
    <property type="project" value="InterPro"/>
</dbReference>